<feature type="non-terminal residue" evidence="3">
    <location>
        <position position="1"/>
    </location>
</feature>
<dbReference type="InterPro" id="IPR006652">
    <property type="entry name" value="Kelch_1"/>
</dbReference>
<dbReference type="InterPro" id="IPR051746">
    <property type="entry name" value="Kelch_domain_containing_8"/>
</dbReference>
<dbReference type="AlphaFoldDB" id="X0UZK9"/>
<evidence type="ECO:0000313" key="3">
    <source>
        <dbReference type="EMBL" id="GAG04607.1"/>
    </source>
</evidence>
<evidence type="ECO:0008006" key="4">
    <source>
        <dbReference type="Google" id="ProtNLM"/>
    </source>
</evidence>
<organism evidence="3">
    <name type="scientific">marine sediment metagenome</name>
    <dbReference type="NCBI Taxonomy" id="412755"/>
    <lineage>
        <taxon>unclassified sequences</taxon>
        <taxon>metagenomes</taxon>
        <taxon>ecological metagenomes</taxon>
    </lineage>
</organism>
<dbReference type="EMBL" id="BARS01022839">
    <property type="protein sequence ID" value="GAG04607.1"/>
    <property type="molecule type" value="Genomic_DNA"/>
</dbReference>
<evidence type="ECO:0000256" key="2">
    <source>
        <dbReference type="ARBA" id="ARBA00022737"/>
    </source>
</evidence>
<gene>
    <name evidence="3" type="ORF">S01H1_36453</name>
</gene>
<sequence length="270" mass="29069">HTIATWNSAAPLPKKLFGHKALVIGNTLFVIGGTEGDWLYDLYGNPDTNVSGSVYSAAINADGNLGDWIEQPSLPTRLTFHSAVASDSNIYVAGGFDGTGVTNSVYFAPVGEDGSIGEWESLDVLPQSLHASASLINEDYLYVLGGGTAYLDEPQDSIYYTALSLSDVLKASIRILPHTLNLTNKGNWVTAHIEVPEAKAKDIDIGSVRISAVNGVPISPIYASKSKKHVKFHGHFFGRMRKLIVKFDRQAVQAVAPEGEITLRIEGSLK</sequence>
<protein>
    <recommendedName>
        <fullName evidence="4">Malectin domain-containing protein</fullName>
    </recommendedName>
</protein>
<feature type="non-terminal residue" evidence="3">
    <location>
        <position position="270"/>
    </location>
</feature>
<dbReference type="InterPro" id="IPR015915">
    <property type="entry name" value="Kelch-typ_b-propeller"/>
</dbReference>
<dbReference type="Gene3D" id="2.120.10.80">
    <property type="entry name" value="Kelch-type beta propeller"/>
    <property type="match status" value="1"/>
</dbReference>
<dbReference type="PANTHER" id="PTHR46260">
    <property type="entry name" value="RING-TYPE DOMAIN-CONTAINING PROTEIN"/>
    <property type="match status" value="1"/>
</dbReference>
<reference evidence="3" key="1">
    <citation type="journal article" date="2014" name="Front. Microbiol.">
        <title>High frequency of phylogenetically diverse reductive dehalogenase-homologous genes in deep subseafloor sedimentary metagenomes.</title>
        <authorList>
            <person name="Kawai M."/>
            <person name="Futagami T."/>
            <person name="Toyoda A."/>
            <person name="Takaki Y."/>
            <person name="Nishi S."/>
            <person name="Hori S."/>
            <person name="Arai W."/>
            <person name="Tsubouchi T."/>
            <person name="Morono Y."/>
            <person name="Uchiyama I."/>
            <person name="Ito T."/>
            <person name="Fujiyama A."/>
            <person name="Inagaki F."/>
            <person name="Takami H."/>
        </authorList>
    </citation>
    <scope>NUCLEOTIDE SEQUENCE</scope>
    <source>
        <strain evidence="3">Expedition CK06-06</strain>
    </source>
</reference>
<dbReference type="PANTHER" id="PTHR46260:SF3">
    <property type="entry name" value="RING-TYPE DOMAIN-CONTAINING PROTEIN"/>
    <property type="match status" value="1"/>
</dbReference>
<evidence type="ECO:0000256" key="1">
    <source>
        <dbReference type="ARBA" id="ARBA00022441"/>
    </source>
</evidence>
<keyword evidence="1" id="KW-0880">Kelch repeat</keyword>
<accession>X0UZK9</accession>
<comment type="caution">
    <text evidence="3">The sequence shown here is derived from an EMBL/GenBank/DDBJ whole genome shotgun (WGS) entry which is preliminary data.</text>
</comment>
<proteinExistence type="predicted"/>
<dbReference type="Pfam" id="PF01344">
    <property type="entry name" value="Kelch_1"/>
    <property type="match status" value="1"/>
</dbReference>
<name>X0UZK9_9ZZZZ</name>
<keyword evidence="2" id="KW-0677">Repeat</keyword>
<dbReference type="SUPFAM" id="SSF117281">
    <property type="entry name" value="Kelch motif"/>
    <property type="match status" value="1"/>
</dbReference>